<dbReference type="Proteomes" id="UP000766904">
    <property type="component" value="Unassembled WGS sequence"/>
</dbReference>
<protein>
    <recommendedName>
        <fullName evidence="1">DUF7979 domain-containing protein</fullName>
    </recommendedName>
</protein>
<gene>
    <name evidence="2" type="ORF">CV102_12920</name>
</gene>
<sequence length="73" mass="7979">MATSSTTSRSLTLRRVESVDAATTVQHVDQLDEETLEAFYRALEGGRSLAATGTDLELGTVVVATDYYRVEPR</sequence>
<comment type="caution">
    <text evidence="2">The sequence shown here is derived from an EMBL/GenBank/DDBJ whole genome shotgun (WGS) entry which is preliminary data.</text>
</comment>
<evidence type="ECO:0000259" key="1">
    <source>
        <dbReference type="Pfam" id="PF25934"/>
    </source>
</evidence>
<name>A0A8J8Q369_9EURY</name>
<dbReference type="EMBL" id="PHNJ01000006">
    <property type="protein sequence ID" value="TYL38104.1"/>
    <property type="molecule type" value="Genomic_DNA"/>
</dbReference>
<proteinExistence type="predicted"/>
<evidence type="ECO:0000313" key="3">
    <source>
        <dbReference type="Proteomes" id="UP000766904"/>
    </source>
</evidence>
<dbReference type="InterPro" id="IPR058285">
    <property type="entry name" value="DUF7979"/>
</dbReference>
<accession>A0A8J8Q369</accession>
<dbReference type="OrthoDB" id="296997at2157"/>
<feature type="domain" description="DUF7979" evidence="1">
    <location>
        <begin position="9"/>
        <end position="71"/>
    </location>
</feature>
<keyword evidence="3" id="KW-1185">Reference proteome</keyword>
<evidence type="ECO:0000313" key="2">
    <source>
        <dbReference type="EMBL" id="TYL38104.1"/>
    </source>
</evidence>
<reference evidence="2" key="1">
    <citation type="submission" date="2017-11" db="EMBL/GenBank/DDBJ databases">
        <authorList>
            <person name="Kajale S.C."/>
            <person name="Sharma A."/>
        </authorList>
    </citation>
    <scope>NUCLEOTIDE SEQUENCE</scope>
    <source>
        <strain evidence="2">LS1_42</strain>
    </source>
</reference>
<organism evidence="2 3">
    <name type="scientific">Natronococcus pandeyae</name>
    <dbReference type="NCBI Taxonomy" id="2055836"/>
    <lineage>
        <taxon>Archaea</taxon>
        <taxon>Methanobacteriati</taxon>
        <taxon>Methanobacteriota</taxon>
        <taxon>Stenosarchaea group</taxon>
        <taxon>Halobacteria</taxon>
        <taxon>Halobacteriales</taxon>
        <taxon>Natrialbaceae</taxon>
        <taxon>Natronococcus</taxon>
    </lineage>
</organism>
<dbReference type="AlphaFoldDB" id="A0A8J8Q369"/>
<dbReference type="RefSeq" id="WP_148858413.1">
    <property type="nucleotide sequence ID" value="NZ_PHNJ01000006.1"/>
</dbReference>
<dbReference type="Pfam" id="PF25934">
    <property type="entry name" value="DUF7979"/>
    <property type="match status" value="1"/>
</dbReference>